<proteinExistence type="inferred from homology"/>
<dbReference type="EMBL" id="JADCUA010000031">
    <property type="protein sequence ID" value="KAH9830403.1"/>
    <property type="molecule type" value="Genomic_DNA"/>
</dbReference>
<protein>
    <submittedName>
        <fullName evidence="3">Isoprenoid synthase domain-containing protein</fullName>
    </submittedName>
</protein>
<evidence type="ECO:0000313" key="4">
    <source>
        <dbReference type="Proteomes" id="UP000814176"/>
    </source>
</evidence>
<dbReference type="Pfam" id="PF06330">
    <property type="entry name" value="TRI5"/>
    <property type="match status" value="1"/>
</dbReference>
<dbReference type="InterPro" id="IPR024652">
    <property type="entry name" value="Trichodiene_synth"/>
</dbReference>
<accession>A0ABQ8K2E8</accession>
<gene>
    <name evidence="3" type="ORF">C8Q71DRAFT_362854</name>
</gene>
<evidence type="ECO:0000313" key="3">
    <source>
        <dbReference type="EMBL" id="KAH9830403.1"/>
    </source>
</evidence>
<dbReference type="SUPFAM" id="SSF48576">
    <property type="entry name" value="Terpenoid synthases"/>
    <property type="match status" value="1"/>
</dbReference>
<dbReference type="Proteomes" id="UP000814176">
    <property type="component" value="Unassembled WGS sequence"/>
</dbReference>
<organism evidence="3 4">
    <name type="scientific">Rhodofomes roseus</name>
    <dbReference type="NCBI Taxonomy" id="34475"/>
    <lineage>
        <taxon>Eukaryota</taxon>
        <taxon>Fungi</taxon>
        <taxon>Dikarya</taxon>
        <taxon>Basidiomycota</taxon>
        <taxon>Agaricomycotina</taxon>
        <taxon>Agaricomycetes</taxon>
        <taxon>Polyporales</taxon>
        <taxon>Rhodofomes</taxon>
    </lineage>
</organism>
<name>A0ABQ8K2E8_9APHY</name>
<dbReference type="GeneID" id="71998817"/>
<reference evidence="3 4" key="1">
    <citation type="journal article" date="2021" name="Environ. Microbiol.">
        <title>Gene family expansions and transcriptome signatures uncover fungal adaptations to wood decay.</title>
        <authorList>
            <person name="Hage H."/>
            <person name="Miyauchi S."/>
            <person name="Viragh M."/>
            <person name="Drula E."/>
            <person name="Min B."/>
            <person name="Chaduli D."/>
            <person name="Navarro D."/>
            <person name="Favel A."/>
            <person name="Norest M."/>
            <person name="Lesage-Meessen L."/>
            <person name="Balint B."/>
            <person name="Merenyi Z."/>
            <person name="de Eugenio L."/>
            <person name="Morin E."/>
            <person name="Martinez A.T."/>
            <person name="Baldrian P."/>
            <person name="Stursova M."/>
            <person name="Martinez M.J."/>
            <person name="Novotny C."/>
            <person name="Magnuson J.K."/>
            <person name="Spatafora J.W."/>
            <person name="Maurice S."/>
            <person name="Pangilinan J."/>
            <person name="Andreopoulos W."/>
            <person name="LaButti K."/>
            <person name="Hundley H."/>
            <person name="Na H."/>
            <person name="Kuo A."/>
            <person name="Barry K."/>
            <person name="Lipzen A."/>
            <person name="Henrissat B."/>
            <person name="Riley R."/>
            <person name="Ahrendt S."/>
            <person name="Nagy L.G."/>
            <person name="Grigoriev I.V."/>
            <person name="Martin F."/>
            <person name="Rosso M.N."/>
        </authorList>
    </citation>
    <scope>NUCLEOTIDE SEQUENCE [LARGE SCALE GENOMIC DNA]</scope>
    <source>
        <strain evidence="3 4">CIRM-BRFM 1785</strain>
    </source>
</reference>
<keyword evidence="2" id="KW-0456">Lyase</keyword>
<evidence type="ECO:0000256" key="1">
    <source>
        <dbReference type="ARBA" id="ARBA00007946"/>
    </source>
</evidence>
<dbReference type="Gene3D" id="1.10.600.10">
    <property type="entry name" value="Farnesyl Diphosphate Synthase"/>
    <property type="match status" value="1"/>
</dbReference>
<sequence length="303" mass="33889">MSLKDVAQLTIANFLKNLDFTATPRFTRKPELEARVKAITQTWPSAGDGAGHPHVTTGIVVAETSYSHHSIDVQVAVALYTAVLTAFDNPDFFRVASAHRFPQMLCDGSAQQDQGLIGELARLLVDIGRMFPAFGTNCIIAGTLRWFAGEMIGSSSAPLSLESLSTSFIDFHRNMNGNPDAYVAFVWSKEDFPDETSYIHIFPEACIYMNQVNDILSFYKEELAGETSSYIHSRARVTGKTMYETLGEVIEEVVVAVERIREHLGQGPARDAWDNFEAGYVWFHILDPRYRLQEILGTEYTMD</sequence>
<dbReference type="InterPro" id="IPR008949">
    <property type="entry name" value="Isoprenoid_synthase_dom_sf"/>
</dbReference>
<comment type="similarity">
    <text evidence="1">Belongs to the trichodiene synthase family.</text>
</comment>
<comment type="caution">
    <text evidence="3">The sequence shown here is derived from an EMBL/GenBank/DDBJ whole genome shotgun (WGS) entry which is preliminary data.</text>
</comment>
<dbReference type="RefSeq" id="XP_047773707.1">
    <property type="nucleotide sequence ID" value="XM_047918085.1"/>
</dbReference>
<evidence type="ECO:0000256" key="2">
    <source>
        <dbReference type="ARBA" id="ARBA00023239"/>
    </source>
</evidence>
<keyword evidence="4" id="KW-1185">Reference proteome</keyword>